<dbReference type="Pfam" id="PF00427">
    <property type="entry name" value="PBS_linker_poly"/>
    <property type="match status" value="1"/>
</dbReference>
<evidence type="ECO:0000256" key="1">
    <source>
        <dbReference type="ARBA" id="ARBA00004445"/>
    </source>
</evidence>
<dbReference type="InterPro" id="IPR016470">
    <property type="entry name" value="Phycobilisome"/>
</dbReference>
<dbReference type="GO" id="GO:0030089">
    <property type="term" value="C:phycobilisome"/>
    <property type="evidence" value="ECO:0007669"/>
    <property type="project" value="UniProtKB-UniRule"/>
</dbReference>
<evidence type="ECO:0000256" key="3">
    <source>
        <dbReference type="ARBA" id="ARBA00022549"/>
    </source>
</evidence>
<organism evidence="10 11">
    <name type="scientific">Leptolyngbya foveolarum</name>
    <dbReference type="NCBI Taxonomy" id="47253"/>
    <lineage>
        <taxon>Bacteria</taxon>
        <taxon>Bacillati</taxon>
        <taxon>Cyanobacteriota</taxon>
        <taxon>Cyanophyceae</taxon>
        <taxon>Leptolyngbyales</taxon>
        <taxon>Leptolyngbyaceae</taxon>
        <taxon>Leptolyngbya group</taxon>
        <taxon>Leptolyngbya</taxon>
    </lineage>
</organism>
<dbReference type="PROSITE" id="PS51441">
    <property type="entry name" value="CPCD_LIKE"/>
    <property type="match status" value="1"/>
</dbReference>
<dbReference type="PANTHER" id="PTHR34011:SF6">
    <property type="entry name" value="PHYCOBILIPROTEIN APCE"/>
    <property type="match status" value="1"/>
</dbReference>
<accession>A0A2W4TV47</accession>
<dbReference type="GO" id="GO:0015979">
    <property type="term" value="P:photosynthesis"/>
    <property type="evidence" value="ECO:0007669"/>
    <property type="project" value="UniProtKB-KW"/>
</dbReference>
<evidence type="ECO:0000313" key="10">
    <source>
        <dbReference type="EMBL" id="PZO12926.1"/>
    </source>
</evidence>
<dbReference type="SMART" id="SM01094">
    <property type="entry name" value="CpcD"/>
    <property type="match status" value="1"/>
</dbReference>
<dbReference type="InterPro" id="IPR001297">
    <property type="entry name" value="PBS_linker_dom"/>
</dbReference>
<dbReference type="EMBL" id="QBMC01000136">
    <property type="protein sequence ID" value="PZO12926.1"/>
    <property type="molecule type" value="Genomic_DNA"/>
</dbReference>
<dbReference type="GO" id="GO:0031676">
    <property type="term" value="C:plasma membrane-derived thylakoid membrane"/>
    <property type="evidence" value="ECO:0007669"/>
    <property type="project" value="UniProtKB-SubCell"/>
</dbReference>
<evidence type="ECO:0000256" key="2">
    <source>
        <dbReference type="ARBA" id="ARBA00022531"/>
    </source>
</evidence>
<dbReference type="Proteomes" id="UP000249354">
    <property type="component" value="Unassembled WGS sequence"/>
</dbReference>
<keyword evidence="4 7" id="KW-0605">Phycobilisome</keyword>
<dbReference type="InterPro" id="IPR008213">
    <property type="entry name" value="CpcD-like_dom"/>
</dbReference>
<keyword evidence="2" id="KW-0602">Photosynthesis</keyword>
<protein>
    <submittedName>
        <fullName evidence="10">Photosystem I reaction center subunit XII</fullName>
    </submittedName>
</protein>
<keyword evidence="3" id="KW-0042">Antenna complex</keyword>
<dbReference type="PANTHER" id="PTHR34011">
    <property type="entry name" value="PHYCOBILISOME 32.1 KDA LINKER POLYPEPTIDE, PHYCOCYANIN-ASSOCIATED, ROD 2-RELATED"/>
    <property type="match status" value="1"/>
</dbReference>
<evidence type="ECO:0000313" key="11">
    <source>
        <dbReference type="Proteomes" id="UP000249354"/>
    </source>
</evidence>
<dbReference type="InterPro" id="IPR038255">
    <property type="entry name" value="PBS_linker_sf"/>
</dbReference>
<evidence type="ECO:0000256" key="4">
    <source>
        <dbReference type="ARBA" id="ARBA00022738"/>
    </source>
</evidence>
<reference evidence="11" key="1">
    <citation type="submission" date="2018-04" db="EMBL/GenBank/DDBJ databases">
        <authorList>
            <person name="Cornet L."/>
        </authorList>
    </citation>
    <scope>NUCLEOTIDE SEQUENCE [LARGE SCALE GENOMIC DNA]</scope>
</reference>
<dbReference type="PROSITE" id="PS51445">
    <property type="entry name" value="PBS_LINKER"/>
    <property type="match status" value="1"/>
</dbReference>
<dbReference type="Gene3D" id="1.10.3130.20">
    <property type="entry name" value="Phycobilisome linker domain"/>
    <property type="match status" value="1"/>
</dbReference>
<comment type="subcellular location">
    <subcellularLocation>
        <location evidence="1">Cellular thylakoid membrane</location>
        <topology evidence="1">Peripheral membrane protein</topology>
        <orientation evidence="1">Cytoplasmic side</orientation>
    </subcellularLocation>
</comment>
<gene>
    <name evidence="10" type="ORF">DCF25_16810</name>
</gene>
<comment type="caution">
    <text evidence="10">The sequence shown here is derived from an EMBL/GenBank/DDBJ whole genome shotgun (WGS) entry which is preliminary data.</text>
</comment>
<evidence type="ECO:0000259" key="8">
    <source>
        <dbReference type="PROSITE" id="PS51441"/>
    </source>
</evidence>
<keyword evidence="5" id="KW-0793">Thylakoid</keyword>
<evidence type="ECO:0000256" key="6">
    <source>
        <dbReference type="ARBA" id="ARBA00023136"/>
    </source>
</evidence>
<dbReference type="PIRSF" id="PIRSF005898">
    <property type="entry name" value="Phycobilisome_CpeC/CpcI"/>
    <property type="match status" value="1"/>
</dbReference>
<sequence>MTSETSARLLGFESVTQNKPIELRPNASESDIQAVIRAAYRQVFGNDHIMSAERLISAESLLRQGHVRVCDFVRTLALSELYKTKFFYSTSNVRFIELNFKHLLGRAPYDESEITEHVNLYIQQGYEAEISSYLDSAEYQSNFGEQIVPYYRGFATQRGQKTVGFGRMFQLYRGTASSDRARVNHRKGTLTSELARNTATPVRTATMGKELQGVTGGDREQLYRVRVSQSASGRRPQVRLGVQEYLVSYEQLSPTLQRLNKRGCSIVNVSPA</sequence>
<proteinExistence type="inferred from homology"/>
<comment type="similarity">
    <text evidence="7">Belongs to the phycobilisome linker protein family.</text>
</comment>
<evidence type="ECO:0000256" key="7">
    <source>
        <dbReference type="PROSITE-ProRule" id="PRU00775"/>
    </source>
</evidence>
<evidence type="ECO:0000259" key="9">
    <source>
        <dbReference type="PROSITE" id="PS51445"/>
    </source>
</evidence>
<name>A0A2W4TV47_9CYAN</name>
<feature type="domain" description="CpcD-like" evidence="8">
    <location>
        <begin position="220"/>
        <end position="272"/>
    </location>
</feature>
<reference evidence="10 11" key="2">
    <citation type="submission" date="2018-06" db="EMBL/GenBank/DDBJ databases">
        <title>Metagenomic assembly of (sub)arctic Cyanobacteria and their associated microbiome from non-axenic cultures.</title>
        <authorList>
            <person name="Baurain D."/>
        </authorList>
    </citation>
    <scope>NUCLEOTIDE SEQUENCE [LARGE SCALE GENOMIC DNA]</scope>
    <source>
        <strain evidence="10">ULC129bin1</strain>
    </source>
</reference>
<dbReference type="Pfam" id="PF01383">
    <property type="entry name" value="CpcD"/>
    <property type="match status" value="1"/>
</dbReference>
<dbReference type="AlphaFoldDB" id="A0A2W4TV47"/>
<feature type="domain" description="PBS-linker" evidence="9">
    <location>
        <begin position="1"/>
        <end position="180"/>
    </location>
</feature>
<evidence type="ECO:0000256" key="5">
    <source>
        <dbReference type="ARBA" id="ARBA00023078"/>
    </source>
</evidence>
<keyword evidence="6" id="KW-0472">Membrane</keyword>